<sequence>MSNLNKTSLTESFEKIWLEALENKNFQDVTKFMNSGTEESECAKNANKEYAFNYDVFHVSKDMFEHIQELRIYRQPDDIKIYDDVFGHDIKRIHIWDKTIPEKYCDIQKIRNSLEEVYIYSKHGFDHLSIISPSCRKVEVQFFKVENIEHVSLKTSDCS</sequence>
<reference evidence="2" key="1">
    <citation type="submission" date="2022-11" db="UniProtKB">
        <authorList>
            <consortium name="WormBaseParasite"/>
        </authorList>
    </citation>
    <scope>IDENTIFICATION</scope>
</reference>
<proteinExistence type="predicted"/>
<accession>A0A914PET7</accession>
<protein>
    <submittedName>
        <fullName evidence="2">Uncharacterized protein</fullName>
    </submittedName>
</protein>
<evidence type="ECO:0000313" key="2">
    <source>
        <dbReference type="WBParaSite" id="PDA_v2.g14038.t1"/>
    </source>
</evidence>
<dbReference type="AlphaFoldDB" id="A0A914PET7"/>
<keyword evidence="1" id="KW-1185">Reference proteome</keyword>
<organism evidence="1 2">
    <name type="scientific">Panagrolaimus davidi</name>
    <dbReference type="NCBI Taxonomy" id="227884"/>
    <lineage>
        <taxon>Eukaryota</taxon>
        <taxon>Metazoa</taxon>
        <taxon>Ecdysozoa</taxon>
        <taxon>Nematoda</taxon>
        <taxon>Chromadorea</taxon>
        <taxon>Rhabditida</taxon>
        <taxon>Tylenchina</taxon>
        <taxon>Panagrolaimomorpha</taxon>
        <taxon>Panagrolaimoidea</taxon>
        <taxon>Panagrolaimidae</taxon>
        <taxon>Panagrolaimus</taxon>
    </lineage>
</organism>
<dbReference type="WBParaSite" id="PDA_v2.g14038.t1">
    <property type="protein sequence ID" value="PDA_v2.g14038.t1"/>
    <property type="gene ID" value="PDA_v2.g14038"/>
</dbReference>
<evidence type="ECO:0000313" key="1">
    <source>
        <dbReference type="Proteomes" id="UP000887578"/>
    </source>
</evidence>
<name>A0A914PET7_9BILA</name>
<dbReference type="Proteomes" id="UP000887578">
    <property type="component" value="Unplaced"/>
</dbReference>